<dbReference type="PRINTS" id="PR00455">
    <property type="entry name" value="HTHTETR"/>
</dbReference>
<evidence type="ECO:0000313" key="7">
    <source>
        <dbReference type="Proteomes" id="UP001165395"/>
    </source>
</evidence>
<dbReference type="Proteomes" id="UP001165395">
    <property type="component" value="Unassembled WGS sequence"/>
</dbReference>
<keyword evidence="3" id="KW-0804">Transcription</keyword>
<evidence type="ECO:0000256" key="4">
    <source>
        <dbReference type="PROSITE-ProRule" id="PRU00335"/>
    </source>
</evidence>
<dbReference type="Gene3D" id="1.10.357.10">
    <property type="entry name" value="Tetracycline Repressor, domain 2"/>
    <property type="match status" value="1"/>
</dbReference>
<proteinExistence type="predicted"/>
<dbReference type="InterPro" id="IPR009057">
    <property type="entry name" value="Homeodomain-like_sf"/>
</dbReference>
<name>A0ABS8D6G4_9NEIS</name>
<dbReference type="RefSeq" id="WP_227180574.1">
    <property type="nucleotide sequence ID" value="NZ_JAJBZT010000004.1"/>
</dbReference>
<gene>
    <name evidence="6" type="ORF">LIN78_09625</name>
</gene>
<organism evidence="6 7">
    <name type="scientific">Leeia speluncae</name>
    <dbReference type="NCBI Taxonomy" id="2884804"/>
    <lineage>
        <taxon>Bacteria</taxon>
        <taxon>Pseudomonadati</taxon>
        <taxon>Pseudomonadota</taxon>
        <taxon>Betaproteobacteria</taxon>
        <taxon>Neisseriales</taxon>
        <taxon>Leeiaceae</taxon>
        <taxon>Leeia</taxon>
    </lineage>
</organism>
<evidence type="ECO:0000313" key="6">
    <source>
        <dbReference type="EMBL" id="MCB6183804.1"/>
    </source>
</evidence>
<keyword evidence="1" id="KW-0805">Transcription regulation</keyword>
<dbReference type="Pfam" id="PF00440">
    <property type="entry name" value="TetR_N"/>
    <property type="match status" value="1"/>
</dbReference>
<dbReference type="SUPFAM" id="SSF48498">
    <property type="entry name" value="Tetracyclin repressor-like, C-terminal domain"/>
    <property type="match status" value="1"/>
</dbReference>
<reference evidence="6" key="1">
    <citation type="submission" date="2021-10" db="EMBL/GenBank/DDBJ databases">
        <title>The complete genome sequence of Leeia sp. TBRC 13508.</title>
        <authorList>
            <person name="Charoenyingcharoen P."/>
            <person name="Yukphan P."/>
        </authorList>
    </citation>
    <scope>NUCLEOTIDE SEQUENCE</scope>
    <source>
        <strain evidence="6">TBRC 13508</strain>
    </source>
</reference>
<dbReference type="PANTHER" id="PTHR47506:SF6">
    <property type="entry name" value="HTH-TYPE TRANSCRIPTIONAL REPRESSOR NEMR"/>
    <property type="match status" value="1"/>
</dbReference>
<dbReference type="InterPro" id="IPR036271">
    <property type="entry name" value="Tet_transcr_reg_TetR-rel_C_sf"/>
</dbReference>
<dbReference type="Pfam" id="PF16925">
    <property type="entry name" value="TetR_C_13"/>
    <property type="match status" value="1"/>
</dbReference>
<dbReference type="PANTHER" id="PTHR47506">
    <property type="entry name" value="TRANSCRIPTIONAL REGULATORY PROTEIN"/>
    <property type="match status" value="1"/>
</dbReference>
<dbReference type="SUPFAM" id="SSF46689">
    <property type="entry name" value="Homeodomain-like"/>
    <property type="match status" value="1"/>
</dbReference>
<protein>
    <submittedName>
        <fullName evidence="6">TetR/AcrR family transcriptional regulator</fullName>
    </submittedName>
</protein>
<evidence type="ECO:0000256" key="1">
    <source>
        <dbReference type="ARBA" id="ARBA00023015"/>
    </source>
</evidence>
<dbReference type="PROSITE" id="PS50977">
    <property type="entry name" value="HTH_TETR_2"/>
    <property type="match status" value="1"/>
</dbReference>
<keyword evidence="2 4" id="KW-0238">DNA-binding</keyword>
<accession>A0ABS8D6G4</accession>
<evidence type="ECO:0000259" key="5">
    <source>
        <dbReference type="PROSITE" id="PS50977"/>
    </source>
</evidence>
<feature type="DNA-binding region" description="H-T-H motif" evidence="4">
    <location>
        <begin position="31"/>
        <end position="50"/>
    </location>
</feature>
<keyword evidence="7" id="KW-1185">Reference proteome</keyword>
<evidence type="ECO:0000256" key="2">
    <source>
        <dbReference type="ARBA" id="ARBA00023125"/>
    </source>
</evidence>
<comment type="caution">
    <text evidence="6">The sequence shown here is derived from an EMBL/GenBank/DDBJ whole genome shotgun (WGS) entry which is preliminary data.</text>
</comment>
<dbReference type="InterPro" id="IPR001647">
    <property type="entry name" value="HTH_TetR"/>
</dbReference>
<evidence type="ECO:0000256" key="3">
    <source>
        <dbReference type="ARBA" id="ARBA00023163"/>
    </source>
</evidence>
<dbReference type="InterPro" id="IPR011075">
    <property type="entry name" value="TetR_C"/>
</dbReference>
<dbReference type="EMBL" id="JAJBZT010000004">
    <property type="protein sequence ID" value="MCB6183804.1"/>
    <property type="molecule type" value="Genomic_DNA"/>
</dbReference>
<sequence length="199" mass="22101">MMKDTPRTDTKEHLLDTAEAIIRGKGFSAVGLAEILQTAGVPKGSFYHYFKSKEGFGVELLARYFEQYGDRLRLRLASNEFANGRERLMDYFQRWTSASECSANASFCLAIKLAAEVSDLSEPMREELETGMSRVMQGIAEMIRVAQADGSVPAALNPEDTAQSLYSLWVGASLLYKVQQSSVPVKLAMQQTEWLLGKA</sequence>
<feature type="domain" description="HTH tetR-type" evidence="5">
    <location>
        <begin position="8"/>
        <end position="68"/>
    </location>
</feature>